<dbReference type="OrthoDB" id="4807777at2"/>
<proteinExistence type="predicted"/>
<dbReference type="PROSITE" id="PS50043">
    <property type="entry name" value="HTH_LUXR_2"/>
    <property type="match status" value="1"/>
</dbReference>
<dbReference type="GO" id="GO:0006355">
    <property type="term" value="P:regulation of DNA-templated transcription"/>
    <property type="evidence" value="ECO:0007669"/>
    <property type="project" value="InterPro"/>
</dbReference>
<dbReference type="SUPFAM" id="SSF46894">
    <property type="entry name" value="C-terminal effector domain of the bipartite response regulators"/>
    <property type="match status" value="1"/>
</dbReference>
<feature type="domain" description="HTH luxR-type" evidence="2">
    <location>
        <begin position="694"/>
        <end position="759"/>
    </location>
</feature>
<comment type="caution">
    <text evidence="3">The sequence shown here is derived from an EMBL/GenBank/DDBJ whole genome shotgun (WGS) entry which is preliminary data.</text>
</comment>
<evidence type="ECO:0000259" key="2">
    <source>
        <dbReference type="PROSITE" id="PS50043"/>
    </source>
</evidence>
<reference evidence="3 4" key="1">
    <citation type="submission" date="2014-11" db="EMBL/GenBank/DDBJ databases">
        <title>Draft Genome Sequence of Brevibacterium linens AE038-8.</title>
        <authorList>
            <person name="Maizel D."/>
            <person name="Utturkar S.M."/>
            <person name="Brown S.D."/>
            <person name="Ferrero M."/>
            <person name="Rosen B.P."/>
        </authorList>
    </citation>
    <scope>NUCLEOTIDE SEQUENCE [LARGE SCALE GENOMIC DNA]</scope>
    <source>
        <strain evidence="3 4">AE038-8</strain>
    </source>
</reference>
<dbReference type="EMBL" id="JTJZ01000022">
    <property type="protein sequence ID" value="KHS51271.1"/>
    <property type="molecule type" value="Genomic_DNA"/>
</dbReference>
<dbReference type="InterPro" id="IPR016032">
    <property type="entry name" value="Sig_transdc_resp-reg_C-effctor"/>
</dbReference>
<feature type="region of interest" description="Disordered" evidence="1">
    <location>
        <begin position="419"/>
        <end position="444"/>
    </location>
</feature>
<organism evidence="3 4">
    <name type="scientific">Brevibacterium linens</name>
    <dbReference type="NCBI Taxonomy" id="1703"/>
    <lineage>
        <taxon>Bacteria</taxon>
        <taxon>Bacillati</taxon>
        <taxon>Actinomycetota</taxon>
        <taxon>Actinomycetes</taxon>
        <taxon>Micrococcales</taxon>
        <taxon>Brevibacteriaceae</taxon>
        <taxon>Brevibacterium</taxon>
    </lineage>
</organism>
<dbReference type="RefSeq" id="WP_152609698.1">
    <property type="nucleotide sequence ID" value="NZ_JTJZ01000022.1"/>
</dbReference>
<name>A0A0B8ZYB7_BRELN</name>
<dbReference type="GO" id="GO:0003677">
    <property type="term" value="F:DNA binding"/>
    <property type="evidence" value="ECO:0007669"/>
    <property type="project" value="InterPro"/>
</dbReference>
<dbReference type="AlphaFoldDB" id="A0A0B8ZYB7"/>
<evidence type="ECO:0000256" key="1">
    <source>
        <dbReference type="SAM" id="MobiDB-lite"/>
    </source>
</evidence>
<dbReference type="InterPro" id="IPR036388">
    <property type="entry name" value="WH-like_DNA-bd_sf"/>
</dbReference>
<dbReference type="PATRIC" id="fig|1703.6.peg.3302"/>
<dbReference type="Gene3D" id="1.10.10.10">
    <property type="entry name" value="Winged helix-like DNA-binding domain superfamily/Winged helix DNA-binding domain"/>
    <property type="match status" value="1"/>
</dbReference>
<dbReference type="Pfam" id="PF00196">
    <property type="entry name" value="GerE"/>
    <property type="match status" value="1"/>
</dbReference>
<keyword evidence="4" id="KW-1185">Reference proteome</keyword>
<evidence type="ECO:0000313" key="4">
    <source>
        <dbReference type="Proteomes" id="UP000031488"/>
    </source>
</evidence>
<sequence length="763" mass="80494">MSSKAEGKAYDPRLSLGDFIVELESSGVGPVDSELCHLLWTECAGRARFAEAVLRAAATAGVTVDPGSAAFADWVVELCPRLSLELGAGDTAAASVLAQLSAVSETTAVRALTAVADDLLGGIGVNDPEGVLVRLHSSGILTCAEDQVRGSLLQVPSLIAAKLRHELATTAGGGSAVAALLEVLIEHMESAGTVEPELLSDVLLLARHGGYWTQLLRVTEAVGIPMFLLTPRTACTAFRLLPPKTRANWPGLEFFGTLAEDIDADSAAADPARIRAAAIRHTGPGLLRSRLPGILGASAPGEDESGEIRPDGLPVDVVGTVRQMIGLADSGGHGDAAELGIRAAAKMPSVRGRSVVRLLTAIALHHAAQSRRALSLLNEIEGPARAGHIDGDFLLPAIIAWTALISAVSGDCERADAHLASAAEPSETSRVGAGTGSVAGRSETPPSVIIDEHVTPPLRIAAALRALDRLDLERAQAEFDALSAYPELRTLWVYLPLIARTLAVLSAKSESGLLFVNDDAERYRDSGVLSAAEKDLLAFGRSTVFIALGQLRWAELDRERLSPACDARIVLDVRSKLVAGRNDEAIACADTWFYHRSLSPRSRAELAAIRAAAKLRTGDEAAAQSDFMMAVSLSTWVSSLLPLALLPLTDRSRLVDLTADSPVWAEAASEFAATFASPTQLRERLRRIGPVSVDLAEAPQLNAGEAQLIDLLARGLSVAEIAGELQQVTGTVKNRLSALYRKFGVSNRADVLSRARSLGYLTQ</sequence>
<evidence type="ECO:0000313" key="3">
    <source>
        <dbReference type="EMBL" id="KHS51271.1"/>
    </source>
</evidence>
<accession>A0A0B8ZYB7</accession>
<gene>
    <name evidence="3" type="ORF">AE0388_3343</name>
</gene>
<protein>
    <submittedName>
        <fullName evidence="3">Transcriptional regulator, LuxR family</fullName>
    </submittedName>
</protein>
<dbReference type="InterPro" id="IPR000792">
    <property type="entry name" value="Tscrpt_reg_LuxR_C"/>
</dbReference>
<dbReference type="Proteomes" id="UP000031488">
    <property type="component" value="Unassembled WGS sequence"/>
</dbReference>
<dbReference type="SMART" id="SM00421">
    <property type="entry name" value="HTH_LUXR"/>
    <property type="match status" value="1"/>
</dbReference>